<name>A0A6C0LKI8_9ZZZZ</name>
<keyword evidence="1" id="KW-0812">Transmembrane</keyword>
<dbReference type="EMBL" id="MN740522">
    <property type="protein sequence ID" value="QHU31037.1"/>
    <property type="molecule type" value="Genomic_DNA"/>
</dbReference>
<proteinExistence type="predicted"/>
<feature type="transmembrane region" description="Helical" evidence="1">
    <location>
        <begin position="224"/>
        <end position="243"/>
    </location>
</feature>
<organism evidence="2">
    <name type="scientific">viral metagenome</name>
    <dbReference type="NCBI Taxonomy" id="1070528"/>
    <lineage>
        <taxon>unclassified sequences</taxon>
        <taxon>metagenomes</taxon>
        <taxon>organismal metagenomes</taxon>
    </lineage>
</organism>
<evidence type="ECO:0000256" key="1">
    <source>
        <dbReference type="SAM" id="Phobius"/>
    </source>
</evidence>
<protein>
    <submittedName>
        <fullName evidence="2">Uncharacterized protein</fullName>
    </submittedName>
</protein>
<evidence type="ECO:0000313" key="2">
    <source>
        <dbReference type="EMBL" id="QHU31037.1"/>
    </source>
</evidence>
<keyword evidence="1" id="KW-0472">Membrane</keyword>
<dbReference type="AlphaFoldDB" id="A0A6C0LKI8"/>
<keyword evidence="1" id="KW-1133">Transmembrane helix</keyword>
<reference evidence="2" key="1">
    <citation type="journal article" date="2020" name="Nature">
        <title>Giant virus diversity and host interactions through global metagenomics.</title>
        <authorList>
            <person name="Schulz F."/>
            <person name="Roux S."/>
            <person name="Paez-Espino D."/>
            <person name="Jungbluth S."/>
            <person name="Walsh D.A."/>
            <person name="Denef V.J."/>
            <person name="McMahon K.D."/>
            <person name="Konstantinidis K.T."/>
            <person name="Eloe-Fadrosh E.A."/>
            <person name="Kyrpides N.C."/>
            <person name="Woyke T."/>
        </authorList>
    </citation>
    <scope>NUCLEOTIDE SEQUENCE</scope>
    <source>
        <strain evidence="2">GVMAG-M-3300027892-73</strain>
    </source>
</reference>
<accession>A0A6C0LKI8</accession>
<sequence>MGNLFDEIKEDANKVQEKLLGPTYPYYKNIKSPSEIGMSSKGNISTLGKDIDGLIDYVEVLVAGKSKASATGGPLGNKFFLKTGAKCKANNIDGSDNEVDRYIYVDNVPNGTIPFISSGLGTNFTDFEGLIPGAMGNLSVLNPFAIMQAFMSGSTPPCQEITMETIDNKNNKSNETHYVTTTDIKNMNSCTFSNGTNPVSGKTCKSAFTTLNNNEVAFPEDPIVQLYFFSLTLVGIYIFMKLLEKARG</sequence>